<keyword evidence="2" id="KW-0816">Tricarboxylic acid cycle</keyword>
<gene>
    <name evidence="13" type="ORF">O3H35_08665</name>
    <name evidence="12" type="ORF">O3H54_03545</name>
</gene>
<feature type="binding site" evidence="7">
    <location>
        <position position="153"/>
    </location>
    <ligand>
        <name>substrate</name>
    </ligand>
</feature>
<name>A0A9E5DMD3_9EURY</name>
<keyword evidence="5 8" id="KW-0520">NAD</keyword>
<dbReference type="SUPFAM" id="SSF51735">
    <property type="entry name" value="NAD(P)-binding Rossmann-fold domains"/>
    <property type="match status" value="1"/>
</dbReference>
<evidence type="ECO:0000313" key="13">
    <source>
        <dbReference type="EMBL" id="MCZ3372705.1"/>
    </source>
</evidence>
<feature type="domain" description="Lactate/malate dehydrogenase C-terminal" evidence="11">
    <location>
        <begin position="148"/>
        <end position="317"/>
    </location>
</feature>
<dbReference type="SUPFAM" id="SSF56327">
    <property type="entry name" value="LDH C-terminal domain-like"/>
    <property type="match status" value="1"/>
</dbReference>
<dbReference type="Proteomes" id="UP001068021">
    <property type="component" value="Unassembled WGS sequence"/>
</dbReference>
<evidence type="ECO:0000256" key="6">
    <source>
        <dbReference type="PIRSR" id="PIRSR000102-1"/>
    </source>
</evidence>
<protein>
    <submittedName>
        <fullName evidence="13">Malate dehydrogenase</fullName>
        <ecNumber evidence="13">1.1.1.37</ecNumber>
    </submittedName>
</protein>
<dbReference type="InterPro" id="IPR001557">
    <property type="entry name" value="L-lactate/malate_DH"/>
</dbReference>
<dbReference type="Pfam" id="PF00056">
    <property type="entry name" value="Ldh_1_N"/>
    <property type="match status" value="1"/>
</dbReference>
<dbReference type="Gene3D" id="3.90.110.10">
    <property type="entry name" value="Lactate dehydrogenase/glycoside hydrolase, family 4, C-terminal"/>
    <property type="match status" value="1"/>
</dbReference>
<evidence type="ECO:0000256" key="3">
    <source>
        <dbReference type="ARBA" id="ARBA00022857"/>
    </source>
</evidence>
<keyword evidence="14" id="KW-1185">Reference proteome</keyword>
<feature type="binding site" evidence="8">
    <location>
        <begin position="7"/>
        <end position="13"/>
    </location>
    <ligand>
        <name>NAD(+)</name>
        <dbReference type="ChEBI" id="CHEBI:57540"/>
    </ligand>
</feature>
<dbReference type="EMBL" id="JAPVER010000018">
    <property type="protein sequence ID" value="MCZ3364950.1"/>
    <property type="molecule type" value="Genomic_DNA"/>
</dbReference>
<evidence type="ECO:0000259" key="11">
    <source>
        <dbReference type="Pfam" id="PF02866"/>
    </source>
</evidence>
<evidence type="ECO:0000256" key="9">
    <source>
        <dbReference type="RuleBase" id="RU003369"/>
    </source>
</evidence>
<dbReference type="Pfam" id="PF02866">
    <property type="entry name" value="Ldh_1_C"/>
    <property type="match status" value="1"/>
</dbReference>
<evidence type="ECO:0000256" key="7">
    <source>
        <dbReference type="PIRSR" id="PIRSR000102-2"/>
    </source>
</evidence>
<comment type="caution">
    <text evidence="13">The sequence shown here is derived from an EMBL/GenBank/DDBJ whole genome shotgun (WGS) entry which is preliminary data.</text>
</comment>
<keyword evidence="4 9" id="KW-0560">Oxidoreductase</keyword>
<dbReference type="EC" id="1.1.1.37" evidence="13"/>
<feature type="binding site" evidence="7">
    <location>
        <position position="90"/>
    </location>
    <ligand>
        <name>substrate</name>
    </ligand>
</feature>
<dbReference type="InterPro" id="IPR015955">
    <property type="entry name" value="Lactate_DH/Glyco_Ohase_4_C"/>
</dbReference>
<feature type="active site" description="Proton acceptor" evidence="6">
    <location>
        <position position="177"/>
    </location>
</feature>
<reference evidence="13" key="1">
    <citation type="submission" date="2022-12" db="EMBL/GenBank/DDBJ databases">
        <title>Reclassification of two methanogenic archaea species isolated from the Kolyma lowland permafrost.</title>
        <authorList>
            <person name="Trubitsyn V.E."/>
            <person name="Rivkina E.M."/>
            <person name="Shcherbakova V.A."/>
        </authorList>
    </citation>
    <scope>NUCLEOTIDE SEQUENCE</scope>
    <source>
        <strain evidence="12">M2</strain>
        <strain evidence="13">MK4</strain>
    </source>
</reference>
<dbReference type="InterPro" id="IPR001236">
    <property type="entry name" value="Lactate/malate_DH_N"/>
</dbReference>
<sequence>MKVSIIGATGRVGRAAAFCLAEENSVNKLVLIAREESVDKIKGESLDIYDALAAKGVYVSIKTSSDLSSIEGSDVVVLTAGASRRPGMERADLGSLNAEIVADYAKKIAEISPDSIILVITNPVDVMTYVALKASGFSKNKVFGLGNHLDSLRFKNYMAKHFHVHVSEIHTRIIGQHGPHMVPLISSTSIGGIPIEYYSAWDYFTGYQPFDIKKTIETVKNAGNNIISKKGATEYGPAFAISNIVTTILNDERKILTVSAFLEGEIEGIDDVCLGVPVKLGIDGIEGILPIKMSEEERDSFIEAAEVVKKDTKKIMENLNSEDP</sequence>
<dbReference type="GO" id="GO:0006089">
    <property type="term" value="P:lactate metabolic process"/>
    <property type="evidence" value="ECO:0007669"/>
    <property type="project" value="TreeGrafter"/>
</dbReference>
<dbReference type="PRINTS" id="PR00086">
    <property type="entry name" value="LLDHDRGNASE"/>
</dbReference>
<dbReference type="EMBL" id="JAPVES010000030">
    <property type="protein sequence ID" value="MCZ3372705.1"/>
    <property type="molecule type" value="Genomic_DNA"/>
</dbReference>
<evidence type="ECO:0000259" key="10">
    <source>
        <dbReference type="Pfam" id="PF00056"/>
    </source>
</evidence>
<evidence type="ECO:0000256" key="8">
    <source>
        <dbReference type="PIRSR" id="PIRSR000102-3"/>
    </source>
</evidence>
<feature type="binding site" evidence="7">
    <location>
        <position position="122"/>
    </location>
    <ligand>
        <name>substrate</name>
    </ligand>
</feature>
<comment type="similarity">
    <text evidence="1 9">Belongs to the LDH/MDH superfamily.</text>
</comment>
<feature type="binding site" evidence="8">
    <location>
        <begin position="120"/>
        <end position="122"/>
    </location>
    <ligand>
        <name>NAD(+)</name>
        <dbReference type="ChEBI" id="CHEBI:57540"/>
    </ligand>
</feature>
<accession>A0A9E5DMD3</accession>
<evidence type="ECO:0000256" key="1">
    <source>
        <dbReference type="ARBA" id="ARBA00008104"/>
    </source>
</evidence>
<dbReference type="PANTHER" id="PTHR43128">
    <property type="entry name" value="L-2-HYDROXYCARBOXYLATE DEHYDROGENASE (NAD(P)(+))"/>
    <property type="match status" value="1"/>
</dbReference>
<evidence type="ECO:0000313" key="14">
    <source>
        <dbReference type="Proteomes" id="UP001068021"/>
    </source>
</evidence>
<dbReference type="RefSeq" id="WP_048080256.1">
    <property type="nucleotide sequence ID" value="NZ_JAPVER010000018.1"/>
</dbReference>
<dbReference type="AlphaFoldDB" id="A0A9E5DMD3"/>
<dbReference type="Gene3D" id="3.40.50.720">
    <property type="entry name" value="NAD(P)-binding Rossmann-like Domain"/>
    <property type="match status" value="1"/>
</dbReference>
<dbReference type="PIRSF" id="PIRSF000102">
    <property type="entry name" value="Lac_mal_DH"/>
    <property type="match status" value="1"/>
</dbReference>
<dbReference type="PANTHER" id="PTHR43128:SF16">
    <property type="entry name" value="L-LACTATE DEHYDROGENASE"/>
    <property type="match status" value="1"/>
</dbReference>
<dbReference type="GO" id="GO:0004459">
    <property type="term" value="F:L-lactate dehydrogenase (NAD+) activity"/>
    <property type="evidence" value="ECO:0007669"/>
    <property type="project" value="TreeGrafter"/>
</dbReference>
<feature type="domain" description="Lactate/malate dehydrogenase N-terminal" evidence="10">
    <location>
        <begin position="1"/>
        <end position="144"/>
    </location>
</feature>
<evidence type="ECO:0000256" key="2">
    <source>
        <dbReference type="ARBA" id="ARBA00022532"/>
    </source>
</evidence>
<dbReference type="NCBIfam" id="NF004863">
    <property type="entry name" value="PRK06223.1"/>
    <property type="match status" value="1"/>
</dbReference>
<dbReference type="InterPro" id="IPR022383">
    <property type="entry name" value="Lactate/malate_DH_C"/>
</dbReference>
<evidence type="ECO:0000313" key="12">
    <source>
        <dbReference type="EMBL" id="MCZ3364950.1"/>
    </source>
</evidence>
<keyword evidence="3" id="KW-0521">NADP</keyword>
<dbReference type="InterPro" id="IPR036291">
    <property type="entry name" value="NAD(P)-bd_dom_sf"/>
</dbReference>
<evidence type="ECO:0000256" key="5">
    <source>
        <dbReference type="ARBA" id="ARBA00023027"/>
    </source>
</evidence>
<organism evidence="13">
    <name type="scientific">Methanobacterium veterum</name>
    <dbReference type="NCBI Taxonomy" id="408577"/>
    <lineage>
        <taxon>Archaea</taxon>
        <taxon>Methanobacteriati</taxon>
        <taxon>Methanobacteriota</taxon>
        <taxon>Methanomada group</taxon>
        <taxon>Methanobacteria</taxon>
        <taxon>Methanobacteriales</taxon>
        <taxon>Methanobacteriaceae</taxon>
        <taxon>Methanobacterium</taxon>
    </lineage>
</organism>
<dbReference type="GO" id="GO:0030060">
    <property type="term" value="F:L-malate dehydrogenase (NAD+) activity"/>
    <property type="evidence" value="ECO:0007669"/>
    <property type="project" value="UniProtKB-EC"/>
</dbReference>
<dbReference type="Proteomes" id="UP001074446">
    <property type="component" value="Unassembled WGS sequence"/>
</dbReference>
<evidence type="ECO:0000256" key="4">
    <source>
        <dbReference type="ARBA" id="ARBA00023002"/>
    </source>
</evidence>
<feature type="binding site" evidence="7">
    <location>
        <position position="84"/>
    </location>
    <ligand>
        <name>substrate</name>
    </ligand>
</feature>
<feature type="binding site" evidence="8">
    <location>
        <position position="97"/>
    </location>
    <ligand>
        <name>NAD(+)</name>
        <dbReference type="ChEBI" id="CHEBI:57540"/>
    </ligand>
</feature>
<proteinExistence type="inferred from homology"/>
<dbReference type="GO" id="GO:0006099">
    <property type="term" value="P:tricarboxylic acid cycle"/>
    <property type="evidence" value="ECO:0007669"/>
    <property type="project" value="UniProtKB-KW"/>
</dbReference>